<evidence type="ECO:0000313" key="4">
    <source>
        <dbReference type="Proteomes" id="UP001296776"/>
    </source>
</evidence>
<comment type="caution">
    <text evidence="3">The sequence shown here is derived from an EMBL/GenBank/DDBJ whole genome shotgun (WGS) entry which is preliminary data.</text>
</comment>
<dbReference type="Gene3D" id="1.10.3990.20">
    <property type="entry name" value="protein bp1543"/>
    <property type="match status" value="1"/>
</dbReference>
<protein>
    <recommendedName>
        <fullName evidence="2">Ribbon-helix-helix protein CopG domain-containing protein</fullName>
    </recommendedName>
</protein>
<feature type="compositionally biased region" description="Basic and acidic residues" evidence="1">
    <location>
        <begin position="65"/>
        <end position="79"/>
    </location>
</feature>
<evidence type="ECO:0000313" key="3">
    <source>
        <dbReference type="EMBL" id="MBK1706060.1"/>
    </source>
</evidence>
<keyword evidence="4" id="KW-1185">Reference proteome</keyword>
<dbReference type="InterPro" id="IPR002145">
    <property type="entry name" value="CopG"/>
</dbReference>
<gene>
    <name evidence="3" type="ORF">CKO40_16230</name>
</gene>
<evidence type="ECO:0000256" key="1">
    <source>
        <dbReference type="SAM" id="MobiDB-lite"/>
    </source>
</evidence>
<dbReference type="Proteomes" id="UP001296776">
    <property type="component" value="Unassembled WGS sequence"/>
</dbReference>
<dbReference type="AlphaFoldDB" id="A0AAJ0U766"/>
<dbReference type="InterPro" id="IPR038268">
    <property type="entry name" value="RHH_sf"/>
</dbReference>
<proteinExistence type="predicted"/>
<reference evidence="3" key="1">
    <citation type="submission" date="2017-08" db="EMBL/GenBank/DDBJ databases">
        <authorList>
            <person name="Imhoff J.F."/>
            <person name="Rahn T."/>
            <person name="Kuenzel S."/>
            <person name="Neulinger S.C."/>
        </authorList>
    </citation>
    <scope>NUCLEOTIDE SEQUENCE</scope>
    <source>
        <strain evidence="3">DSM 11080</strain>
    </source>
</reference>
<dbReference type="CDD" id="cd21631">
    <property type="entry name" value="RHH_CopG_NikR-like"/>
    <property type="match status" value="1"/>
</dbReference>
<name>A0AAJ0U766_9GAMM</name>
<feature type="domain" description="Ribbon-helix-helix protein CopG" evidence="2">
    <location>
        <begin position="3"/>
        <end position="42"/>
    </location>
</feature>
<sequence length="79" mass="8863">MMHRTQISLEPDQYQRLGDEARRRGISLAALIRSLIDEHLGRDQPPEKDPLDALIGVGEGSGEAVGRDHNHFLYGKQDD</sequence>
<evidence type="ECO:0000259" key="2">
    <source>
        <dbReference type="Pfam" id="PF01402"/>
    </source>
</evidence>
<organism evidence="3 4">
    <name type="scientific">Halochromatium glycolicum</name>
    <dbReference type="NCBI Taxonomy" id="85075"/>
    <lineage>
        <taxon>Bacteria</taxon>
        <taxon>Pseudomonadati</taxon>
        <taxon>Pseudomonadota</taxon>
        <taxon>Gammaproteobacteria</taxon>
        <taxon>Chromatiales</taxon>
        <taxon>Chromatiaceae</taxon>
        <taxon>Halochromatium</taxon>
    </lineage>
</organism>
<dbReference type="EMBL" id="NRSJ01000033">
    <property type="protein sequence ID" value="MBK1706060.1"/>
    <property type="molecule type" value="Genomic_DNA"/>
</dbReference>
<reference evidence="3" key="2">
    <citation type="journal article" date="2020" name="Microorganisms">
        <title>Osmotic Adaptation and Compatible Solute Biosynthesis of Phototrophic Bacteria as Revealed from Genome Analyses.</title>
        <authorList>
            <person name="Imhoff J.F."/>
            <person name="Rahn T."/>
            <person name="Kunzel S."/>
            <person name="Keller A."/>
            <person name="Neulinger S.C."/>
        </authorList>
    </citation>
    <scope>NUCLEOTIDE SEQUENCE</scope>
    <source>
        <strain evidence="3">DSM 11080</strain>
    </source>
</reference>
<dbReference type="GO" id="GO:0006355">
    <property type="term" value="P:regulation of DNA-templated transcription"/>
    <property type="evidence" value="ECO:0007669"/>
    <property type="project" value="InterPro"/>
</dbReference>
<feature type="region of interest" description="Disordered" evidence="1">
    <location>
        <begin position="59"/>
        <end position="79"/>
    </location>
</feature>
<accession>A0AAJ0U766</accession>
<dbReference type="Pfam" id="PF01402">
    <property type="entry name" value="RHH_1"/>
    <property type="match status" value="1"/>
</dbReference>